<dbReference type="InterPro" id="IPR004381">
    <property type="entry name" value="Glycerate_kinase"/>
</dbReference>
<accession>A0ABS8D533</accession>
<evidence type="ECO:0000256" key="1">
    <source>
        <dbReference type="ARBA" id="ARBA00006284"/>
    </source>
</evidence>
<gene>
    <name evidence="5" type="ORF">LIN78_07200</name>
</gene>
<evidence type="ECO:0000313" key="6">
    <source>
        <dbReference type="Proteomes" id="UP001165395"/>
    </source>
</evidence>
<protein>
    <submittedName>
        <fullName evidence="5">Glycerate kinase</fullName>
    </submittedName>
</protein>
<dbReference type="InterPro" id="IPR018197">
    <property type="entry name" value="Glycerate_kinase_RE-like"/>
</dbReference>
<dbReference type="EMBL" id="JAJBZT010000003">
    <property type="protein sequence ID" value="MCB6183329.1"/>
    <property type="molecule type" value="Genomic_DNA"/>
</dbReference>
<dbReference type="PANTHER" id="PTHR21599:SF0">
    <property type="entry name" value="GLYCERATE KINASE"/>
    <property type="match status" value="1"/>
</dbReference>
<dbReference type="PIRSF" id="PIRSF006078">
    <property type="entry name" value="GlxK"/>
    <property type="match status" value="1"/>
</dbReference>
<dbReference type="Proteomes" id="UP001165395">
    <property type="component" value="Unassembled WGS sequence"/>
</dbReference>
<evidence type="ECO:0000256" key="4">
    <source>
        <dbReference type="PIRNR" id="PIRNR006078"/>
    </source>
</evidence>
<comment type="caution">
    <text evidence="5">The sequence shown here is derived from an EMBL/GenBank/DDBJ whole genome shotgun (WGS) entry which is preliminary data.</text>
</comment>
<dbReference type="Gene3D" id="3.90.1510.10">
    <property type="entry name" value="Glycerate kinase, domain 2"/>
    <property type="match status" value="1"/>
</dbReference>
<keyword evidence="3 4" id="KW-0418">Kinase</keyword>
<dbReference type="InterPro" id="IPR036129">
    <property type="entry name" value="Glycerate_kinase_sf"/>
</dbReference>
<dbReference type="Gene3D" id="3.40.50.10350">
    <property type="entry name" value="Glycerate kinase, domain 1"/>
    <property type="match status" value="1"/>
</dbReference>
<dbReference type="Pfam" id="PF02595">
    <property type="entry name" value="Gly_kinase"/>
    <property type="match status" value="1"/>
</dbReference>
<evidence type="ECO:0000313" key="5">
    <source>
        <dbReference type="EMBL" id="MCB6183329.1"/>
    </source>
</evidence>
<name>A0ABS8D533_9NEIS</name>
<evidence type="ECO:0000256" key="3">
    <source>
        <dbReference type="ARBA" id="ARBA00022777"/>
    </source>
</evidence>
<proteinExistence type="inferred from homology"/>
<organism evidence="5 6">
    <name type="scientific">Leeia speluncae</name>
    <dbReference type="NCBI Taxonomy" id="2884804"/>
    <lineage>
        <taxon>Bacteria</taxon>
        <taxon>Pseudomonadati</taxon>
        <taxon>Pseudomonadota</taxon>
        <taxon>Betaproteobacteria</taxon>
        <taxon>Neisseriales</taxon>
        <taxon>Leeiaceae</taxon>
        <taxon>Leeia</taxon>
    </lineage>
</organism>
<dbReference type="InterPro" id="IPR018193">
    <property type="entry name" value="Glyc_kinase_flavodox-like_fold"/>
</dbReference>
<evidence type="ECO:0000256" key="2">
    <source>
        <dbReference type="ARBA" id="ARBA00022679"/>
    </source>
</evidence>
<comment type="similarity">
    <text evidence="1 4">Belongs to the glycerate kinase type-1 family.</text>
</comment>
<reference evidence="5" key="1">
    <citation type="submission" date="2021-10" db="EMBL/GenBank/DDBJ databases">
        <title>The complete genome sequence of Leeia sp. TBRC 13508.</title>
        <authorList>
            <person name="Charoenyingcharoen P."/>
            <person name="Yukphan P."/>
        </authorList>
    </citation>
    <scope>NUCLEOTIDE SEQUENCE</scope>
    <source>
        <strain evidence="5">TBRC 13508</strain>
    </source>
</reference>
<dbReference type="GO" id="GO:0016301">
    <property type="term" value="F:kinase activity"/>
    <property type="evidence" value="ECO:0007669"/>
    <property type="project" value="UniProtKB-KW"/>
</dbReference>
<keyword evidence="6" id="KW-1185">Reference proteome</keyword>
<keyword evidence="2 4" id="KW-0808">Transferase</keyword>
<dbReference type="SUPFAM" id="SSF110738">
    <property type="entry name" value="Glycerate kinase I"/>
    <property type="match status" value="1"/>
</dbReference>
<dbReference type="PANTHER" id="PTHR21599">
    <property type="entry name" value="GLYCERATE KINASE"/>
    <property type="match status" value="1"/>
</dbReference>
<sequence length="373" mass="38750">MHILLMPDSFKGSLAASEVCLAMEDGIKRALPTAMVTAFPMADGGEGTIAVTHASFGGEMVELETINANSEQTLAPVLWLDAETVLIESATVVGLPNAIPGTLWDRTTFGLGLLIKEVVSLGAKTVLLGLGGSSTNDGGVGLLMGMGAILTDASNVSIPPTLTGLQSLSAIDWSPITQQYAHVRFVGLSDVENPLCGEMGASAIYGPQKGLAKDEIASADQLLGHFGQLMIANGLSPALIKMPGAGAAGGLGFAIAALGGELIGGAAWLLAQPIVKQAMKEADWIWTGEGRSDLQTLSGKLPLQVAKEARRVNKKVSLLSASIAEDALTALSQQFDGCFSIAHGCHELDYMIANAPQLLQNQAYQLMRVKLSS</sequence>
<dbReference type="NCBIfam" id="TIGR00045">
    <property type="entry name" value="glycerate kinase"/>
    <property type="match status" value="1"/>
</dbReference>